<keyword evidence="3" id="KW-0472">Membrane</keyword>
<dbReference type="SMART" id="SM00921">
    <property type="entry name" value="MHC_II_beta"/>
    <property type="match status" value="1"/>
</dbReference>
<dbReference type="InterPro" id="IPR036179">
    <property type="entry name" value="Ig-like_dom_sf"/>
</dbReference>
<evidence type="ECO:0000256" key="1">
    <source>
        <dbReference type="ARBA" id="ARBA00004479"/>
    </source>
</evidence>
<dbReference type="Gene3D" id="2.60.40.10">
    <property type="entry name" value="Immunoglobulins"/>
    <property type="match status" value="1"/>
</dbReference>
<evidence type="ECO:0008006" key="11">
    <source>
        <dbReference type="Google" id="ProtNLM"/>
    </source>
</evidence>
<comment type="subcellular location">
    <subcellularLocation>
        <location evidence="1">Membrane</location>
        <topology evidence="1">Single-pass type I membrane protein</topology>
    </subcellularLocation>
</comment>
<feature type="non-terminal residue" evidence="9">
    <location>
        <position position="691"/>
    </location>
</feature>
<feature type="region of interest" description="Disordered" evidence="6">
    <location>
        <begin position="343"/>
        <end position="391"/>
    </location>
</feature>
<name>A0A3L8Q4X9_CHLGU</name>
<dbReference type="AlphaFoldDB" id="A0A3L8Q4X9"/>
<proteinExistence type="predicted"/>
<dbReference type="InterPro" id="IPR011162">
    <property type="entry name" value="MHC_I/II-like_Ag-recog"/>
</dbReference>
<evidence type="ECO:0000259" key="8">
    <source>
        <dbReference type="SMART" id="SM00921"/>
    </source>
</evidence>
<organism evidence="9 10">
    <name type="scientific">Chloebia gouldiae</name>
    <name type="common">Gouldian finch</name>
    <name type="synonym">Erythrura gouldiae</name>
    <dbReference type="NCBI Taxonomy" id="44316"/>
    <lineage>
        <taxon>Eukaryota</taxon>
        <taxon>Metazoa</taxon>
        <taxon>Chordata</taxon>
        <taxon>Craniata</taxon>
        <taxon>Vertebrata</taxon>
        <taxon>Euteleostomi</taxon>
        <taxon>Archelosauria</taxon>
        <taxon>Archosauria</taxon>
        <taxon>Dinosauria</taxon>
        <taxon>Saurischia</taxon>
        <taxon>Theropoda</taxon>
        <taxon>Coelurosauria</taxon>
        <taxon>Aves</taxon>
        <taxon>Neognathae</taxon>
        <taxon>Neoaves</taxon>
        <taxon>Telluraves</taxon>
        <taxon>Australaves</taxon>
        <taxon>Passeriformes</taxon>
        <taxon>Passeroidea</taxon>
        <taxon>Passeridae</taxon>
        <taxon>Chloebia</taxon>
    </lineage>
</organism>
<dbReference type="Proteomes" id="UP000276834">
    <property type="component" value="Unassembled WGS sequence"/>
</dbReference>
<dbReference type="InterPro" id="IPR050160">
    <property type="entry name" value="MHC/Immunoglobulin"/>
</dbReference>
<keyword evidence="10" id="KW-1185">Reference proteome</keyword>
<gene>
    <name evidence="9" type="ORF">DV515_00019381</name>
</gene>
<evidence type="ECO:0000259" key="7">
    <source>
        <dbReference type="SMART" id="SM00407"/>
    </source>
</evidence>
<evidence type="ECO:0000256" key="2">
    <source>
        <dbReference type="ARBA" id="ARBA00022692"/>
    </source>
</evidence>
<dbReference type="GO" id="GO:0042613">
    <property type="term" value="C:MHC class II protein complex"/>
    <property type="evidence" value="ECO:0007669"/>
    <property type="project" value="InterPro"/>
</dbReference>
<dbReference type="InterPro" id="IPR014745">
    <property type="entry name" value="MHC_II_a/b_N"/>
</dbReference>
<reference evidence="9 10" key="1">
    <citation type="journal article" date="2018" name="Proc. R. Soc. B">
        <title>A non-coding region near Follistatin controls head colour polymorphism in the Gouldian finch.</title>
        <authorList>
            <person name="Toomey M.B."/>
            <person name="Marques C.I."/>
            <person name="Andrade P."/>
            <person name="Araujo P.M."/>
            <person name="Sabatino S."/>
            <person name="Gazda M.A."/>
            <person name="Afonso S."/>
            <person name="Lopes R.J."/>
            <person name="Corbo J.C."/>
            <person name="Carneiro M."/>
        </authorList>
    </citation>
    <scope>NUCLEOTIDE SEQUENCE [LARGE SCALE GENOMIC DNA]</scope>
    <source>
        <strain evidence="9">Red01</strain>
        <tissue evidence="9">Muscle</tissue>
    </source>
</reference>
<feature type="compositionally biased region" description="Gly residues" evidence="6">
    <location>
        <begin position="180"/>
        <end position="189"/>
    </location>
</feature>
<dbReference type="SUPFAM" id="SSF54452">
    <property type="entry name" value="MHC antigen-recognition domain"/>
    <property type="match status" value="1"/>
</dbReference>
<evidence type="ECO:0000256" key="4">
    <source>
        <dbReference type="ARBA" id="ARBA00023157"/>
    </source>
</evidence>
<dbReference type="GO" id="GO:0006955">
    <property type="term" value="P:immune response"/>
    <property type="evidence" value="ECO:0007669"/>
    <property type="project" value="InterPro"/>
</dbReference>
<dbReference type="Gene3D" id="3.10.320.10">
    <property type="entry name" value="Class II Histocompatibility Antigen, M Beta Chain, Chain B, domain 1"/>
    <property type="match status" value="1"/>
</dbReference>
<dbReference type="Pfam" id="PF07654">
    <property type="entry name" value="C1-set"/>
    <property type="match status" value="1"/>
</dbReference>
<evidence type="ECO:0000256" key="6">
    <source>
        <dbReference type="SAM" id="MobiDB-lite"/>
    </source>
</evidence>
<evidence type="ECO:0000256" key="5">
    <source>
        <dbReference type="ARBA" id="ARBA00023180"/>
    </source>
</evidence>
<dbReference type="Pfam" id="PF00969">
    <property type="entry name" value="MHC_II_beta"/>
    <property type="match status" value="1"/>
</dbReference>
<feature type="region of interest" description="Disordered" evidence="6">
    <location>
        <begin position="84"/>
        <end position="205"/>
    </location>
</feature>
<dbReference type="OrthoDB" id="10043043at2759"/>
<dbReference type="SMART" id="SM00407">
    <property type="entry name" value="IGc1"/>
    <property type="match status" value="1"/>
</dbReference>
<dbReference type="EMBL" id="QUSF01007946">
    <property type="protein sequence ID" value="RLV62375.1"/>
    <property type="molecule type" value="Genomic_DNA"/>
</dbReference>
<dbReference type="GO" id="GO:0019882">
    <property type="term" value="P:antigen processing and presentation"/>
    <property type="evidence" value="ECO:0007669"/>
    <property type="project" value="InterPro"/>
</dbReference>
<keyword evidence="2" id="KW-0812">Transmembrane</keyword>
<feature type="non-terminal residue" evidence="9">
    <location>
        <position position="1"/>
    </location>
</feature>
<feature type="compositionally biased region" description="Low complexity" evidence="6">
    <location>
        <begin position="350"/>
        <end position="387"/>
    </location>
</feature>
<feature type="compositionally biased region" description="Basic and acidic residues" evidence="6">
    <location>
        <begin position="190"/>
        <end position="205"/>
    </location>
</feature>
<dbReference type="PANTHER" id="PTHR19944:SF99">
    <property type="entry name" value="HLA CLASS II HISTOCOMPATIBILITY ANTIGEN, DRB1 BETA CHAIN"/>
    <property type="match status" value="1"/>
</dbReference>
<dbReference type="PANTHER" id="PTHR19944">
    <property type="entry name" value="MHC CLASS II-RELATED"/>
    <property type="match status" value="1"/>
</dbReference>
<dbReference type="SUPFAM" id="SSF48726">
    <property type="entry name" value="Immunoglobulin"/>
    <property type="match status" value="1"/>
</dbReference>
<keyword evidence="5" id="KW-0325">Glycoprotein</keyword>
<feature type="compositionally biased region" description="Basic and acidic residues" evidence="6">
    <location>
        <begin position="154"/>
        <end position="170"/>
    </location>
</feature>
<feature type="domain" description="MHC class II beta chain N-terminal" evidence="8">
    <location>
        <begin position="255"/>
        <end position="321"/>
    </location>
</feature>
<dbReference type="InterPro" id="IPR013783">
    <property type="entry name" value="Ig-like_fold"/>
</dbReference>
<protein>
    <recommendedName>
        <fullName evidence="11">Ig-like domain-containing protein</fullName>
    </recommendedName>
</protein>
<dbReference type="STRING" id="44316.ENSEGOP00005016876"/>
<comment type="caution">
    <text evidence="9">The sequence shown here is derived from an EMBL/GenBank/DDBJ whole genome shotgun (WGS) entry which is preliminary data.</text>
</comment>
<dbReference type="InterPro" id="IPR000353">
    <property type="entry name" value="MHC_II_b_N"/>
</dbReference>
<keyword evidence="4" id="KW-1015">Disulfide bond</keyword>
<keyword evidence="3" id="KW-1133">Transmembrane helix</keyword>
<evidence type="ECO:0000313" key="9">
    <source>
        <dbReference type="EMBL" id="RLV62375.1"/>
    </source>
</evidence>
<evidence type="ECO:0000256" key="3">
    <source>
        <dbReference type="ARBA" id="ARBA00022989"/>
    </source>
</evidence>
<accession>A0A3L8Q4X9</accession>
<dbReference type="InterPro" id="IPR003597">
    <property type="entry name" value="Ig_C1-set"/>
</dbReference>
<evidence type="ECO:0000313" key="10">
    <source>
        <dbReference type="Proteomes" id="UP000276834"/>
    </source>
</evidence>
<sequence>LLWVIPVGWGEGVGGISFPSPCAAVVWLVINSLPVPRLGLLSPWRCSGRDLSRSFSALPGLASANERMRWTRVSQSERAGLMTRQLPGSPAAPRAPHLDSTRALFSPPPPRQGNLGRGGGRCQTLPSAGHGACGDSWDPAGGTGASLPGDAELPGEREGKCWDSGERKGNGEVGSPNMLGGAGDWGALGKGEENTERGGKEELGPWEERSLGGRVALGLQSGGCLGTLGYSGLLQGAPPELCPAHAGLFQEMVTSSCHFINGTEWVRLVQRNTYKRDVGLYVGDASSGEKVAGYWNSNLEWMEHRLAVVDRHCQHKYKRVPSGPALAMTLEPLKTSLGIASEHPDQLIDSGGSPSPSQSLPVSSQSLPGSPESLPFPAADPSLSPDSPRAHPTVSILLEPWSTQPNPGHLLCSVMDFYPAHIQLRWFQGQQEHSVVATNVVPNEEWTHQLLVLLETPPLPGRGHPQLPVHPEPALGYSPAPTALGTGGGTAGLGGALGCAGTNWEGGIQGLEGLRRGLEDTGEDGMGSWGMFGGIGESLEDLEGDWGWKSRGWDEVGCAGKRLGGVWVRTGRGFGGLGWAGGNWEGAWMDGTGSTGEVTVEQNWSHWDGGTGRVTVCLASPEMEKIPLLRIIMNLKVRGLSGKNMGAGRAGVGGALGVSGNRGATYPLRALQIPVIAGLAQEQKTVARVLG</sequence>
<feature type="domain" description="Immunoglobulin C1-set" evidence="7">
    <location>
        <begin position="407"/>
        <end position="470"/>
    </location>
</feature>